<name>A0A4R1EU59_9GAMM</name>
<evidence type="ECO:0000256" key="4">
    <source>
        <dbReference type="SAM" id="Phobius"/>
    </source>
</evidence>
<feature type="transmembrane region" description="Helical" evidence="4">
    <location>
        <begin position="239"/>
        <end position="258"/>
    </location>
</feature>
<dbReference type="Gene3D" id="1.20.1250.20">
    <property type="entry name" value="MFS general substrate transporter like domains"/>
    <property type="match status" value="2"/>
</dbReference>
<reference evidence="5 6" key="1">
    <citation type="submission" date="2019-03" db="EMBL/GenBank/DDBJ databases">
        <title>Genomic Encyclopedia of Type Strains, Phase IV (KMG-IV): sequencing the most valuable type-strain genomes for metagenomic binning, comparative biology and taxonomic classification.</title>
        <authorList>
            <person name="Goeker M."/>
        </authorList>
    </citation>
    <scope>NUCLEOTIDE SEQUENCE [LARGE SCALE GENOMIC DNA]</scope>
    <source>
        <strain evidence="5 6">DSM 24830</strain>
    </source>
</reference>
<dbReference type="CDD" id="cd06174">
    <property type="entry name" value="MFS"/>
    <property type="match status" value="1"/>
</dbReference>
<evidence type="ECO:0000313" key="6">
    <source>
        <dbReference type="Proteomes" id="UP000294887"/>
    </source>
</evidence>
<dbReference type="Pfam" id="PF07690">
    <property type="entry name" value="MFS_1"/>
    <property type="match status" value="1"/>
</dbReference>
<dbReference type="AlphaFoldDB" id="A0A4R1EU59"/>
<feature type="transmembrane region" description="Helical" evidence="4">
    <location>
        <begin position="137"/>
        <end position="158"/>
    </location>
</feature>
<keyword evidence="6" id="KW-1185">Reference proteome</keyword>
<sequence>MKITKNSPELLLLLIAAGTAMSFAVWQNLLNNFAIERAAFTGVEIGILQSLREIPGFLAFTIIYVLLLIREQRMAYVSMVLLGLGTLLTGFFPSAIGFYLTTILMSMGFHYLETIQNSLTLQWVSKKDAPEFLGKMIAAKAAASILAFSLVWLLFEFFHFDYKWIYIVGGGVSLFIAFYSWNHFDDFPQKVYQSKKLILRKRYWLYYALQFMSGARRQIFVVFAGFLMVEKFGFSVGEISILFLINSAFNIFMAPRIGRLIGKIGERNSLILEYIGLIAVFCGYAVVENSNIAVGLYILDHLFFAMAIAQKTYFQKIANPADIASTAGVSFTINHIAAVVIPVIFGALWLSSPSLVFYVGAVFAGISLLLAFNVPSNPEAGNETIMGRIPHNALET</sequence>
<keyword evidence="1 4" id="KW-0812">Transmembrane</keyword>
<dbReference type="RefSeq" id="WP_131906907.1">
    <property type="nucleotide sequence ID" value="NZ_BAAAFU010000001.1"/>
</dbReference>
<dbReference type="Proteomes" id="UP000294887">
    <property type="component" value="Unassembled WGS sequence"/>
</dbReference>
<feature type="transmembrane region" description="Helical" evidence="4">
    <location>
        <begin position="355"/>
        <end position="374"/>
    </location>
</feature>
<keyword evidence="2 4" id="KW-1133">Transmembrane helix</keyword>
<evidence type="ECO:0000313" key="5">
    <source>
        <dbReference type="EMBL" id="TCJ85206.1"/>
    </source>
</evidence>
<comment type="caution">
    <text evidence="5">The sequence shown here is derived from an EMBL/GenBank/DDBJ whole genome shotgun (WGS) entry which is preliminary data.</text>
</comment>
<feature type="transmembrane region" description="Helical" evidence="4">
    <location>
        <begin position="74"/>
        <end position="92"/>
    </location>
</feature>
<dbReference type="InterPro" id="IPR011701">
    <property type="entry name" value="MFS"/>
</dbReference>
<proteinExistence type="predicted"/>
<keyword evidence="3 4" id="KW-0472">Membrane</keyword>
<feature type="transmembrane region" description="Helical" evidence="4">
    <location>
        <begin position="270"/>
        <end position="287"/>
    </location>
</feature>
<feature type="transmembrane region" description="Helical" evidence="4">
    <location>
        <begin position="326"/>
        <end position="349"/>
    </location>
</feature>
<organism evidence="5 6">
    <name type="scientific">Cocleimonas flava</name>
    <dbReference type="NCBI Taxonomy" id="634765"/>
    <lineage>
        <taxon>Bacteria</taxon>
        <taxon>Pseudomonadati</taxon>
        <taxon>Pseudomonadota</taxon>
        <taxon>Gammaproteobacteria</taxon>
        <taxon>Thiotrichales</taxon>
        <taxon>Thiotrichaceae</taxon>
        <taxon>Cocleimonas</taxon>
    </lineage>
</organism>
<evidence type="ECO:0000256" key="2">
    <source>
        <dbReference type="ARBA" id="ARBA00022989"/>
    </source>
</evidence>
<dbReference type="OrthoDB" id="9774288at2"/>
<evidence type="ECO:0000256" key="1">
    <source>
        <dbReference type="ARBA" id="ARBA00022692"/>
    </source>
</evidence>
<feature type="transmembrane region" description="Helical" evidence="4">
    <location>
        <begin position="46"/>
        <end position="67"/>
    </location>
</feature>
<accession>A0A4R1EU59</accession>
<gene>
    <name evidence="5" type="ORF">EV695_3173</name>
</gene>
<dbReference type="GO" id="GO:0022857">
    <property type="term" value="F:transmembrane transporter activity"/>
    <property type="evidence" value="ECO:0007669"/>
    <property type="project" value="InterPro"/>
</dbReference>
<protein>
    <submittedName>
        <fullName evidence="5">Putative MFS family arabinose efflux permease</fullName>
    </submittedName>
</protein>
<dbReference type="EMBL" id="SMFQ01000004">
    <property type="protein sequence ID" value="TCJ85206.1"/>
    <property type="molecule type" value="Genomic_DNA"/>
</dbReference>
<dbReference type="InterPro" id="IPR036259">
    <property type="entry name" value="MFS_trans_sf"/>
</dbReference>
<dbReference type="SUPFAM" id="SSF103473">
    <property type="entry name" value="MFS general substrate transporter"/>
    <property type="match status" value="1"/>
</dbReference>
<evidence type="ECO:0000256" key="3">
    <source>
        <dbReference type="ARBA" id="ARBA00023136"/>
    </source>
</evidence>
<feature type="transmembrane region" description="Helical" evidence="4">
    <location>
        <begin position="293"/>
        <end position="314"/>
    </location>
</feature>
<feature type="transmembrane region" description="Helical" evidence="4">
    <location>
        <begin position="164"/>
        <end position="182"/>
    </location>
</feature>